<comment type="caution">
    <text evidence="4">The sequence shown here is derived from an EMBL/GenBank/DDBJ whole genome shotgun (WGS) entry which is preliminary data.</text>
</comment>
<gene>
    <name evidence="4" type="ORF">G6047_01370</name>
</gene>
<keyword evidence="3" id="KW-0998">Cell outer membrane</keyword>
<sequence>MKFQARYILLVGLLFPTVIIAQKKDENIGSEVVNVVKPYSPTLSDAYKIKEEPVLDDEESLKKEPVNYKIFSFPVASTFTPSKGRAAAVDKAAREKLYQNYVTFGIGNYLNISTELYLTHELGDNGFVSAMVRHNSSQGGIKDALVDDEFMTNSIDLAYLNKMREMNYQIDAGYYHRNFNWYGVDSNWITGAGSGIYENFNPTHNFQNAHIGGTIGVNDSFFEGMKLRYDRFWDRFDSAENHLVARPNFKFDVGGSNVKLGIEADYLHGEFSRFYLVDEKNPYTIFNISAHPSFSIQRDDWTINIGASVLYSMDSERSLNRFRVYPEAEASLKVVGDLMVFYVGAQGGMDQNTYQKLSEINPYVSPTLNITPTDRQIDGYAGLKGMLAGNVSYDVRGYFKGEKDKALFRYNMLPAFGLPSYQPYQFSNSFDVVYDDVRTIGVSGDLNADFSKTVSAGLSARFETFDTDDQEEAWNLPQLSLSGKVEVDITPKWFAGMQAFYVGKRKDVMTQLGGAVMDQTVDVDGYFDLNAHIGYKHSDRLSGFLKFNNITAQSYEKWLNYPVQGFQVMLGAGYKFDF</sequence>
<dbReference type="Gene3D" id="2.40.170.20">
    <property type="entry name" value="TonB-dependent receptor, beta-barrel domain"/>
    <property type="match status" value="1"/>
</dbReference>
<accession>A0A972JEA5</accession>
<keyword evidence="5" id="KW-1185">Reference proteome</keyword>
<proteinExistence type="predicted"/>
<dbReference type="Proteomes" id="UP000712080">
    <property type="component" value="Unassembled WGS sequence"/>
</dbReference>
<keyword evidence="2" id="KW-0472">Membrane</keyword>
<dbReference type="EMBL" id="JAAMPU010000094">
    <property type="protein sequence ID" value="NMH26669.1"/>
    <property type="molecule type" value="Genomic_DNA"/>
</dbReference>
<evidence type="ECO:0000256" key="2">
    <source>
        <dbReference type="ARBA" id="ARBA00023136"/>
    </source>
</evidence>
<dbReference type="RefSeq" id="WP_169525675.1">
    <property type="nucleotide sequence ID" value="NZ_JAAMPU010000094.1"/>
</dbReference>
<dbReference type="AlphaFoldDB" id="A0A972JEA5"/>
<name>A0A972JEA5_9FLAO</name>
<evidence type="ECO:0000313" key="5">
    <source>
        <dbReference type="Proteomes" id="UP000712080"/>
    </source>
</evidence>
<keyword evidence="4" id="KW-0675">Receptor</keyword>
<dbReference type="SUPFAM" id="SSF56935">
    <property type="entry name" value="Porins"/>
    <property type="match status" value="1"/>
</dbReference>
<evidence type="ECO:0000313" key="4">
    <source>
        <dbReference type="EMBL" id="NMH26669.1"/>
    </source>
</evidence>
<dbReference type="InterPro" id="IPR036942">
    <property type="entry name" value="Beta-barrel_TonB_sf"/>
</dbReference>
<comment type="subcellular location">
    <subcellularLocation>
        <location evidence="1">Cell outer membrane</location>
    </subcellularLocation>
</comment>
<evidence type="ECO:0000256" key="1">
    <source>
        <dbReference type="ARBA" id="ARBA00004442"/>
    </source>
</evidence>
<evidence type="ECO:0000256" key="3">
    <source>
        <dbReference type="ARBA" id="ARBA00023237"/>
    </source>
</evidence>
<reference evidence="4" key="1">
    <citation type="submission" date="2020-02" db="EMBL/GenBank/DDBJ databases">
        <title>Flavobacterium sp. genome.</title>
        <authorList>
            <person name="Jung H.S."/>
            <person name="Baek J.H."/>
            <person name="Jeon C.O."/>
        </authorList>
    </citation>
    <scope>NUCLEOTIDE SEQUENCE</scope>
    <source>
        <strain evidence="4">SE-s28</strain>
    </source>
</reference>
<organism evidence="4 5">
    <name type="scientific">Flavobacterium silvaticum</name>
    <dbReference type="NCBI Taxonomy" id="1852020"/>
    <lineage>
        <taxon>Bacteria</taxon>
        <taxon>Pseudomonadati</taxon>
        <taxon>Bacteroidota</taxon>
        <taxon>Flavobacteriia</taxon>
        <taxon>Flavobacteriales</taxon>
        <taxon>Flavobacteriaceae</taxon>
        <taxon>Flavobacterium</taxon>
    </lineage>
</organism>
<dbReference type="GO" id="GO:0009279">
    <property type="term" value="C:cell outer membrane"/>
    <property type="evidence" value="ECO:0007669"/>
    <property type="project" value="UniProtKB-SubCell"/>
</dbReference>
<protein>
    <submittedName>
        <fullName evidence="4">TonB-dependent receptor</fullName>
    </submittedName>
</protein>